<feature type="transmembrane region" description="Helical" evidence="1">
    <location>
        <begin position="343"/>
        <end position="361"/>
    </location>
</feature>
<dbReference type="Proteomes" id="UP000574390">
    <property type="component" value="Unassembled WGS sequence"/>
</dbReference>
<keyword evidence="1" id="KW-0812">Transmembrane</keyword>
<keyword evidence="1" id="KW-0472">Membrane</keyword>
<protein>
    <recommendedName>
        <fullName evidence="2">TIR domain-containing protein</fullName>
    </recommendedName>
</protein>
<feature type="transmembrane region" description="Helical" evidence="1">
    <location>
        <begin position="65"/>
        <end position="84"/>
    </location>
</feature>
<dbReference type="GO" id="GO:0007165">
    <property type="term" value="P:signal transduction"/>
    <property type="evidence" value="ECO:0007669"/>
    <property type="project" value="InterPro"/>
</dbReference>
<feature type="transmembrane region" description="Helical" evidence="1">
    <location>
        <begin position="301"/>
        <end position="323"/>
    </location>
</feature>
<sequence>MVFLDKCCIPQNDPIAKSYGISRLADYLRVSNKLLILWSPDYLERLWCVYELAVFLRTHKKEDVILVNLNHLKLCVSLMLLQWLGILTQRLERYIFDSDELNMLSGYALALASAFSIGLEAFRCGEDWQRSRSGVKGFSVRRSKCSSSADHNTLMQRITGMYGSEARFAEVVRGLWLGEGSENQIPSWLFCRSSVRLMCAPYTILALATTLYFMVNIGRHIMPLIPLQAAVAPGFSNVSSSTRAPSSSAPHYSVPSAVLAGLWTFRSSILPNMMMALRAPSMLLVGHKLATSWEPNGSGRWCLRITFAMCFTAYSALTNTICGSRLLDHPLYPCQLGGPVDEALLWLSGCIALSAVSVLLLRSYAYQPVK</sequence>
<name>A0A7J6NUH2_PEROL</name>
<proteinExistence type="predicted"/>
<reference evidence="3 4" key="1">
    <citation type="submission" date="2020-04" db="EMBL/GenBank/DDBJ databases">
        <title>Perkinsus olseni comparative genomics.</title>
        <authorList>
            <person name="Bogema D.R."/>
        </authorList>
    </citation>
    <scope>NUCLEOTIDE SEQUENCE [LARGE SCALE GENOMIC DNA]</scope>
    <source>
        <strain evidence="3">ATCC PRA-205</strain>
    </source>
</reference>
<dbReference type="AlphaFoldDB" id="A0A7J6NUH2"/>
<evidence type="ECO:0000256" key="1">
    <source>
        <dbReference type="SAM" id="Phobius"/>
    </source>
</evidence>
<evidence type="ECO:0000313" key="4">
    <source>
        <dbReference type="Proteomes" id="UP000574390"/>
    </source>
</evidence>
<feature type="transmembrane region" description="Helical" evidence="1">
    <location>
        <begin position="104"/>
        <end position="122"/>
    </location>
</feature>
<dbReference type="SUPFAM" id="SSF52200">
    <property type="entry name" value="Toll/Interleukin receptor TIR domain"/>
    <property type="match status" value="1"/>
</dbReference>
<organism evidence="3 4">
    <name type="scientific">Perkinsus olseni</name>
    <name type="common">Perkinsus atlanticus</name>
    <dbReference type="NCBI Taxonomy" id="32597"/>
    <lineage>
        <taxon>Eukaryota</taxon>
        <taxon>Sar</taxon>
        <taxon>Alveolata</taxon>
        <taxon>Perkinsozoa</taxon>
        <taxon>Perkinsea</taxon>
        <taxon>Perkinsida</taxon>
        <taxon>Perkinsidae</taxon>
        <taxon>Perkinsus</taxon>
    </lineage>
</organism>
<dbReference type="EMBL" id="JABANM010036875">
    <property type="protein sequence ID" value="KAF4686701.1"/>
    <property type="molecule type" value="Genomic_DNA"/>
</dbReference>
<dbReference type="InterPro" id="IPR000157">
    <property type="entry name" value="TIR_dom"/>
</dbReference>
<dbReference type="Gene3D" id="3.40.50.10140">
    <property type="entry name" value="Toll/interleukin-1 receptor homology (TIR) domain"/>
    <property type="match status" value="1"/>
</dbReference>
<dbReference type="PROSITE" id="PS50104">
    <property type="entry name" value="TIR"/>
    <property type="match status" value="1"/>
</dbReference>
<feature type="domain" description="TIR" evidence="2">
    <location>
        <begin position="1"/>
        <end position="115"/>
    </location>
</feature>
<dbReference type="InterPro" id="IPR035897">
    <property type="entry name" value="Toll_tir_struct_dom_sf"/>
</dbReference>
<keyword evidence="1" id="KW-1133">Transmembrane helix</keyword>
<accession>A0A7J6NUH2</accession>
<evidence type="ECO:0000313" key="3">
    <source>
        <dbReference type="EMBL" id="KAF4686701.1"/>
    </source>
</evidence>
<gene>
    <name evidence="3" type="ORF">FOZ62_031640</name>
</gene>
<comment type="caution">
    <text evidence="3">The sequence shown here is derived from an EMBL/GenBank/DDBJ whole genome shotgun (WGS) entry which is preliminary data.</text>
</comment>
<evidence type="ECO:0000259" key="2">
    <source>
        <dbReference type="PROSITE" id="PS50104"/>
    </source>
</evidence>